<dbReference type="EMBL" id="AAKKXN010000001">
    <property type="protein sequence ID" value="ECS8475141.1"/>
    <property type="molecule type" value="Genomic_DNA"/>
</dbReference>
<organism evidence="1">
    <name type="scientific">Salmonella enterica subsp. enterica serovar Pomona</name>
    <dbReference type="NCBI Taxonomy" id="570935"/>
    <lineage>
        <taxon>Bacteria</taxon>
        <taxon>Pseudomonadati</taxon>
        <taxon>Pseudomonadota</taxon>
        <taxon>Gammaproteobacteria</taxon>
        <taxon>Enterobacterales</taxon>
        <taxon>Enterobacteriaceae</taxon>
        <taxon>Salmonella</taxon>
    </lineage>
</organism>
<dbReference type="RefSeq" id="WP_000821436.1">
    <property type="nucleotide sequence ID" value="NZ_CP020718.1"/>
</dbReference>
<reference evidence="2" key="1">
    <citation type="submission" date="2018-07" db="EMBL/GenBank/DDBJ databases">
        <authorList>
            <consortium name="PulseNet: The National Subtyping Network for Foodborne Disease Surveillance"/>
            <person name="Tarr C.L."/>
            <person name="Trees E."/>
            <person name="Katz L.S."/>
            <person name="Carleton-Romer H.A."/>
            <person name="Stroika S."/>
            <person name="Kucerova Z."/>
            <person name="Roache K.F."/>
            <person name="Sabol A.L."/>
            <person name="Besser J."/>
            <person name="Gerner-Smidt P."/>
        </authorList>
    </citation>
    <scope>NUCLEOTIDE SEQUENCE</scope>
    <source>
        <strain evidence="2">PNUSAS032273</strain>
    </source>
</reference>
<reference evidence="1" key="2">
    <citation type="submission" date="2018-09" db="EMBL/GenBank/DDBJ databases">
        <authorList>
            <person name="Ashton P.M."/>
            <person name="Dallman T."/>
            <person name="Nair S."/>
            <person name="De Pinna E."/>
            <person name="Peters T."/>
            <person name="Grant K."/>
        </authorList>
    </citation>
    <scope>NUCLEOTIDE SEQUENCE</scope>
    <source>
        <strain evidence="1">243839</strain>
    </source>
</reference>
<sequence>MKRIKVIASNVANSTEKMWLDLNITENLHIDLENEILGSGSVMWEQWHDFNILELDKNNALMDWKNDSFSECKSTIDILNRRLVVGEKIRYIDDGEHYIYRIEEIRDELF</sequence>
<proteinExistence type="predicted"/>
<protein>
    <submittedName>
        <fullName evidence="1">Uncharacterized protein</fullName>
    </submittedName>
</protein>
<comment type="caution">
    <text evidence="1">The sequence shown here is derived from an EMBL/GenBank/DDBJ whole genome shotgun (WGS) entry which is preliminary data.</text>
</comment>
<name>A0A3V7KLC8_SALET</name>
<evidence type="ECO:0000313" key="2">
    <source>
        <dbReference type="EMBL" id="ECS8475141.1"/>
    </source>
</evidence>
<dbReference type="EMBL" id="AAHOXJ010000009">
    <property type="protein sequence ID" value="EBY7403905.1"/>
    <property type="molecule type" value="Genomic_DNA"/>
</dbReference>
<evidence type="ECO:0000313" key="1">
    <source>
        <dbReference type="EMBL" id="EBY7403905.1"/>
    </source>
</evidence>
<dbReference type="AlphaFoldDB" id="A0A3V7KLC8"/>
<gene>
    <name evidence="2" type="ORF">C8634_02685</name>
    <name evidence="1" type="ORF">D6J37_12925</name>
</gene>
<accession>A0A3V7KLC8</accession>